<keyword evidence="4" id="KW-1185">Reference proteome</keyword>
<dbReference type="InterPro" id="IPR001763">
    <property type="entry name" value="Rhodanese-like_dom"/>
</dbReference>
<evidence type="ECO:0000313" key="4">
    <source>
        <dbReference type="Proteomes" id="UP000319817"/>
    </source>
</evidence>
<dbReference type="InterPro" id="IPR036873">
    <property type="entry name" value="Rhodanese-like_dom_sf"/>
</dbReference>
<keyword evidence="1" id="KW-0560">Oxidoreductase</keyword>
<comment type="similarity">
    <text evidence="1">Belongs to the TrhO family.</text>
</comment>
<evidence type="ECO:0000313" key="3">
    <source>
        <dbReference type="EMBL" id="QDT12456.1"/>
    </source>
</evidence>
<dbReference type="OrthoDB" id="9784108at2"/>
<dbReference type="Proteomes" id="UP000319817">
    <property type="component" value="Chromosome"/>
</dbReference>
<dbReference type="NCBIfam" id="NF001136">
    <property type="entry name" value="PRK00142.1-4"/>
    <property type="match status" value="1"/>
</dbReference>
<keyword evidence="1" id="KW-0819">tRNA processing</keyword>
<dbReference type="EC" id="1.14.-.-" evidence="1"/>
<comment type="catalytic activity">
    <reaction evidence="1">
        <text>uridine(34) in tRNA + AH2 + O2 = 5-hydroxyuridine(34) in tRNA + A + H2O</text>
        <dbReference type="Rhea" id="RHEA:64224"/>
        <dbReference type="Rhea" id="RHEA-COMP:11727"/>
        <dbReference type="Rhea" id="RHEA-COMP:13381"/>
        <dbReference type="ChEBI" id="CHEBI:13193"/>
        <dbReference type="ChEBI" id="CHEBI:15377"/>
        <dbReference type="ChEBI" id="CHEBI:15379"/>
        <dbReference type="ChEBI" id="CHEBI:17499"/>
        <dbReference type="ChEBI" id="CHEBI:65315"/>
        <dbReference type="ChEBI" id="CHEBI:136877"/>
    </reaction>
</comment>
<dbReference type="InterPro" id="IPR040503">
    <property type="entry name" value="TRHO_N"/>
</dbReference>
<dbReference type="AlphaFoldDB" id="A0A517NZB3"/>
<dbReference type="SUPFAM" id="SSF52821">
    <property type="entry name" value="Rhodanese/Cell cycle control phosphatase"/>
    <property type="match status" value="1"/>
</dbReference>
<evidence type="ECO:0000256" key="1">
    <source>
        <dbReference type="HAMAP-Rule" id="MF_00469"/>
    </source>
</evidence>
<dbReference type="InterPro" id="IPR020936">
    <property type="entry name" value="TrhO"/>
</dbReference>
<dbReference type="Gene3D" id="3.40.250.10">
    <property type="entry name" value="Rhodanese-like domain"/>
    <property type="match status" value="1"/>
</dbReference>
<comment type="function">
    <text evidence="1">Catalyzes oxygen-dependent 5-hydroxyuridine (ho5U) modification at position 34 in tRNAs.</text>
</comment>
<dbReference type="PANTHER" id="PTHR43268:SF3">
    <property type="entry name" value="RHODANESE-LIKE DOMAIN-CONTAINING PROTEIN 7-RELATED"/>
    <property type="match status" value="1"/>
</dbReference>
<dbReference type="RefSeq" id="WP_145420348.1">
    <property type="nucleotide sequence ID" value="NZ_CP036526.1"/>
</dbReference>
<proteinExistence type="inferred from homology"/>
<dbReference type="HAMAP" id="MF_00469">
    <property type="entry name" value="TrhO"/>
    <property type="match status" value="1"/>
</dbReference>
<sequence length="310" mass="35074">MTNSPASDPNIVVAALYRFVALDDFVSLQQPILDAMQQHLVFGTLLLAHEGINGTIAGSRQGINDLLAHLRRDHRLRELEVKESYCAEMPFKRTRVRLKKEIVTMGVQDIDPNRSVGTYVDPQQWNELISDPDVTLIDTRNDYEVAIGTFKGAENPDTHTFREFPDYVDQNLDPGKNKKIAMFCTGGIRCEKSTALLKQKGFEEVYHLRGGILKYLEQVPADESLWDGDCFVFDQRVAVGHGLTESEHVMCFACGWPVTTEQQQHADFVAGVQCPGCAGRLTQEQKDRFAERQRQIQQARNEQNRCTDDV</sequence>
<organism evidence="3 4">
    <name type="scientific">Stieleria marina</name>
    <dbReference type="NCBI Taxonomy" id="1930275"/>
    <lineage>
        <taxon>Bacteria</taxon>
        <taxon>Pseudomonadati</taxon>
        <taxon>Planctomycetota</taxon>
        <taxon>Planctomycetia</taxon>
        <taxon>Pirellulales</taxon>
        <taxon>Pirellulaceae</taxon>
        <taxon>Stieleria</taxon>
    </lineage>
</organism>
<dbReference type="EMBL" id="CP036526">
    <property type="protein sequence ID" value="QDT12456.1"/>
    <property type="molecule type" value="Genomic_DNA"/>
</dbReference>
<dbReference type="GO" id="GO:0016740">
    <property type="term" value="F:transferase activity"/>
    <property type="evidence" value="ECO:0007669"/>
    <property type="project" value="UniProtKB-KW"/>
</dbReference>
<dbReference type="Gene3D" id="3.30.70.100">
    <property type="match status" value="1"/>
</dbReference>
<dbReference type="Pfam" id="PF00581">
    <property type="entry name" value="Rhodanese"/>
    <property type="match status" value="1"/>
</dbReference>
<name>A0A517NZB3_9BACT</name>
<dbReference type="PROSITE" id="PS50206">
    <property type="entry name" value="RHODANESE_3"/>
    <property type="match status" value="1"/>
</dbReference>
<dbReference type="PANTHER" id="PTHR43268">
    <property type="entry name" value="THIOSULFATE SULFURTRANSFERASE/RHODANESE-LIKE DOMAIN-CONTAINING PROTEIN 2"/>
    <property type="match status" value="1"/>
</dbReference>
<feature type="domain" description="Rhodanese" evidence="2">
    <location>
        <begin position="130"/>
        <end position="224"/>
    </location>
</feature>
<gene>
    <name evidence="1" type="primary">trhO</name>
    <name evidence="3" type="ORF">K239x_44660</name>
</gene>
<evidence type="ECO:0000259" key="2">
    <source>
        <dbReference type="PROSITE" id="PS50206"/>
    </source>
</evidence>
<dbReference type="SMART" id="SM00450">
    <property type="entry name" value="RHOD"/>
    <property type="match status" value="1"/>
</dbReference>
<protein>
    <recommendedName>
        <fullName evidence="1">tRNA uridine(34) hydroxylase</fullName>
        <ecNumber evidence="1">1.14.-.-</ecNumber>
    </recommendedName>
    <alternativeName>
        <fullName evidence="1">tRNA hydroxylation protein O</fullName>
    </alternativeName>
</protein>
<dbReference type="CDD" id="cd01518">
    <property type="entry name" value="RHOD_YceA"/>
    <property type="match status" value="1"/>
</dbReference>
<dbReference type="GO" id="GO:0016705">
    <property type="term" value="F:oxidoreductase activity, acting on paired donors, with incorporation or reduction of molecular oxygen"/>
    <property type="evidence" value="ECO:0007669"/>
    <property type="project" value="UniProtKB-UniRule"/>
</dbReference>
<reference evidence="3 4" key="1">
    <citation type="submission" date="2019-02" db="EMBL/GenBank/DDBJ databases">
        <title>Deep-cultivation of Planctomycetes and their phenomic and genomic characterization uncovers novel biology.</title>
        <authorList>
            <person name="Wiegand S."/>
            <person name="Jogler M."/>
            <person name="Boedeker C."/>
            <person name="Pinto D."/>
            <person name="Vollmers J."/>
            <person name="Rivas-Marin E."/>
            <person name="Kohn T."/>
            <person name="Peeters S.H."/>
            <person name="Heuer A."/>
            <person name="Rast P."/>
            <person name="Oberbeckmann S."/>
            <person name="Bunk B."/>
            <person name="Jeske O."/>
            <person name="Meyerdierks A."/>
            <person name="Storesund J.E."/>
            <person name="Kallscheuer N."/>
            <person name="Luecker S."/>
            <person name="Lage O.M."/>
            <person name="Pohl T."/>
            <person name="Merkel B.J."/>
            <person name="Hornburger P."/>
            <person name="Mueller R.-W."/>
            <person name="Bruemmer F."/>
            <person name="Labrenz M."/>
            <person name="Spormann A.M."/>
            <person name="Op den Camp H."/>
            <person name="Overmann J."/>
            <person name="Amann R."/>
            <person name="Jetten M.S.M."/>
            <person name="Mascher T."/>
            <person name="Medema M.H."/>
            <person name="Devos D.P."/>
            <person name="Kaster A.-K."/>
            <person name="Ovreas L."/>
            <person name="Rohde M."/>
            <person name="Galperin M.Y."/>
            <person name="Jogler C."/>
        </authorList>
    </citation>
    <scope>NUCLEOTIDE SEQUENCE [LARGE SCALE GENOMIC DNA]</scope>
    <source>
        <strain evidence="3 4">K23_9</strain>
    </source>
</reference>
<dbReference type="GO" id="GO:0006400">
    <property type="term" value="P:tRNA modification"/>
    <property type="evidence" value="ECO:0007669"/>
    <property type="project" value="UniProtKB-UniRule"/>
</dbReference>
<accession>A0A517NZB3</accession>
<dbReference type="Pfam" id="PF17773">
    <property type="entry name" value="UPF0176_N"/>
    <property type="match status" value="1"/>
</dbReference>
<keyword evidence="3" id="KW-0808">Transferase</keyword>